<dbReference type="HOGENOM" id="CLU_2110809_0_0_1"/>
<name>A0A0D1XEI3_9PEZI</name>
<protein>
    <submittedName>
        <fullName evidence="1">Uncharacterized protein</fullName>
    </submittedName>
</protein>
<dbReference type="RefSeq" id="XP_016210460.1">
    <property type="nucleotide sequence ID" value="XM_016361778.1"/>
</dbReference>
<keyword evidence="2" id="KW-1185">Reference proteome</keyword>
<dbReference type="GeneID" id="27315917"/>
<organism evidence="1 2">
    <name type="scientific">Verruconis gallopava</name>
    <dbReference type="NCBI Taxonomy" id="253628"/>
    <lineage>
        <taxon>Eukaryota</taxon>
        <taxon>Fungi</taxon>
        <taxon>Dikarya</taxon>
        <taxon>Ascomycota</taxon>
        <taxon>Pezizomycotina</taxon>
        <taxon>Dothideomycetes</taxon>
        <taxon>Pleosporomycetidae</taxon>
        <taxon>Venturiales</taxon>
        <taxon>Sympoventuriaceae</taxon>
        <taxon>Verruconis</taxon>
    </lineage>
</organism>
<dbReference type="EMBL" id="KN847562">
    <property type="protein sequence ID" value="KIW00591.1"/>
    <property type="molecule type" value="Genomic_DNA"/>
</dbReference>
<dbReference type="AlphaFoldDB" id="A0A0D1XEI3"/>
<reference evidence="1 2" key="1">
    <citation type="submission" date="2015-01" db="EMBL/GenBank/DDBJ databases">
        <title>The Genome Sequence of Ochroconis gallopava CBS43764.</title>
        <authorList>
            <consortium name="The Broad Institute Genomics Platform"/>
            <person name="Cuomo C."/>
            <person name="de Hoog S."/>
            <person name="Gorbushina A."/>
            <person name="Stielow B."/>
            <person name="Teixiera M."/>
            <person name="Abouelleil A."/>
            <person name="Chapman S.B."/>
            <person name="Priest M."/>
            <person name="Young S.K."/>
            <person name="Wortman J."/>
            <person name="Nusbaum C."/>
            <person name="Birren B."/>
        </authorList>
    </citation>
    <scope>NUCLEOTIDE SEQUENCE [LARGE SCALE GENOMIC DNA]</scope>
    <source>
        <strain evidence="1 2">CBS 43764</strain>
    </source>
</reference>
<dbReference type="VEuPathDB" id="FungiDB:PV09_07944"/>
<accession>A0A0D1XEI3</accession>
<dbReference type="InParanoid" id="A0A0D1XEI3"/>
<evidence type="ECO:0000313" key="1">
    <source>
        <dbReference type="EMBL" id="KIW00591.1"/>
    </source>
</evidence>
<gene>
    <name evidence="1" type="ORF">PV09_07944</name>
</gene>
<proteinExistence type="predicted"/>
<dbReference type="Proteomes" id="UP000053259">
    <property type="component" value="Unassembled WGS sequence"/>
</dbReference>
<sequence length="115" mass="12694">MANIVTSREITTLLLGNNPRRLQIDCDDGVDVDAAAWIAGKMILISIVHLELEDALSSISIKLPRAVAADTSKLVWPQYNPDLNMQDSGMEKFLFRFQSLDDAQLRDGQRSCCGG</sequence>
<evidence type="ECO:0000313" key="2">
    <source>
        <dbReference type="Proteomes" id="UP000053259"/>
    </source>
</evidence>